<sequence length="207" mass="24397">SQLFDFEKDWLVGRTILSNNNFSSLNHIFDLNENLTKDDDKEIDDPFQLQQVEQIHTLSQQVIQRPNRTCLSDAYDVIDFPVRNEKRTLFNIIPSQNTLFELAQNKPDNSCWTLTFQEEEVISDDDGFQSASSSTPDDKSELALVPIDESNHWFRALTQAENKYFTWEQRGSYIYDRTRPYLFDLRTDDRPFQHMCLLLLFNRPSLT</sequence>
<evidence type="ECO:0000313" key="3">
    <source>
        <dbReference type="Proteomes" id="UP000676336"/>
    </source>
</evidence>
<proteinExistence type="predicted"/>
<dbReference type="AlphaFoldDB" id="A0A8S3I731"/>
<feature type="non-terminal residue" evidence="2">
    <location>
        <position position="1"/>
    </location>
</feature>
<gene>
    <name evidence="2" type="ORF">SMN809_LOCUS73157</name>
</gene>
<comment type="caution">
    <text evidence="2">The sequence shown here is derived from an EMBL/GenBank/DDBJ whole genome shotgun (WGS) entry which is preliminary data.</text>
</comment>
<evidence type="ECO:0000313" key="2">
    <source>
        <dbReference type="EMBL" id="CAF5193691.1"/>
    </source>
</evidence>
<reference evidence="2" key="1">
    <citation type="submission" date="2021-02" db="EMBL/GenBank/DDBJ databases">
        <authorList>
            <person name="Nowell W R."/>
        </authorList>
    </citation>
    <scope>NUCLEOTIDE SEQUENCE</scope>
</reference>
<feature type="domain" description="Gamma-tubulin complex component 6 N-terminal" evidence="1">
    <location>
        <begin position="118"/>
        <end position="182"/>
    </location>
</feature>
<organism evidence="2 3">
    <name type="scientific">Rotaria magnacalcarata</name>
    <dbReference type="NCBI Taxonomy" id="392030"/>
    <lineage>
        <taxon>Eukaryota</taxon>
        <taxon>Metazoa</taxon>
        <taxon>Spiralia</taxon>
        <taxon>Gnathifera</taxon>
        <taxon>Rotifera</taxon>
        <taxon>Eurotatoria</taxon>
        <taxon>Bdelloidea</taxon>
        <taxon>Philodinida</taxon>
        <taxon>Philodinidae</taxon>
        <taxon>Rotaria</taxon>
    </lineage>
</organism>
<dbReference type="InterPro" id="IPR045818">
    <property type="entry name" value="GCP6_N"/>
</dbReference>
<accession>A0A8S3I731</accession>
<name>A0A8S3I731_9BILA</name>
<dbReference type="Pfam" id="PF19340">
    <property type="entry name" value="GCP6_N"/>
    <property type="match status" value="1"/>
</dbReference>
<feature type="non-terminal residue" evidence="2">
    <location>
        <position position="207"/>
    </location>
</feature>
<dbReference type="Proteomes" id="UP000676336">
    <property type="component" value="Unassembled WGS sequence"/>
</dbReference>
<evidence type="ECO:0000259" key="1">
    <source>
        <dbReference type="Pfam" id="PF19340"/>
    </source>
</evidence>
<protein>
    <recommendedName>
        <fullName evidence="1">Gamma-tubulin complex component 6 N-terminal domain-containing protein</fullName>
    </recommendedName>
</protein>
<dbReference type="EMBL" id="CAJOBI010327287">
    <property type="protein sequence ID" value="CAF5193691.1"/>
    <property type="molecule type" value="Genomic_DNA"/>
</dbReference>